<name>A0A8D9FGQ4_9HEMI</name>
<organism evidence="1">
    <name type="scientific">Cacopsylla melanoneura</name>
    <dbReference type="NCBI Taxonomy" id="428564"/>
    <lineage>
        <taxon>Eukaryota</taxon>
        <taxon>Metazoa</taxon>
        <taxon>Ecdysozoa</taxon>
        <taxon>Arthropoda</taxon>
        <taxon>Hexapoda</taxon>
        <taxon>Insecta</taxon>
        <taxon>Pterygota</taxon>
        <taxon>Neoptera</taxon>
        <taxon>Paraneoptera</taxon>
        <taxon>Hemiptera</taxon>
        <taxon>Sternorrhyncha</taxon>
        <taxon>Psylloidea</taxon>
        <taxon>Psyllidae</taxon>
        <taxon>Psyllinae</taxon>
        <taxon>Cacopsylla</taxon>
    </lineage>
</organism>
<reference evidence="1" key="1">
    <citation type="submission" date="2021-05" db="EMBL/GenBank/DDBJ databases">
        <authorList>
            <person name="Alioto T."/>
            <person name="Alioto T."/>
            <person name="Gomez Garrido J."/>
        </authorList>
    </citation>
    <scope>NUCLEOTIDE SEQUENCE</scope>
</reference>
<dbReference type="AlphaFoldDB" id="A0A8D9FGQ4"/>
<protein>
    <submittedName>
        <fullName evidence="1">Uncharacterized protein</fullName>
    </submittedName>
</protein>
<sequence>MTKRQGGVTSSIISPEMPALMIHVSGSNKFNVKTFHFNHSRITAIAVVTPVPCSATDHLVTLIPLLIVNAPTVLPLAPVLCTKTILLVLCTRTIRSQRITWKTL</sequence>
<accession>A0A8D9FGQ4</accession>
<dbReference type="EMBL" id="HBUF01669449">
    <property type="protein sequence ID" value="CAG6790228.1"/>
    <property type="molecule type" value="Transcribed_RNA"/>
</dbReference>
<evidence type="ECO:0000313" key="1">
    <source>
        <dbReference type="EMBL" id="CAG6790228.1"/>
    </source>
</evidence>
<dbReference type="EMBL" id="HBUF01669451">
    <property type="protein sequence ID" value="CAG6790231.1"/>
    <property type="molecule type" value="Transcribed_RNA"/>
</dbReference>
<proteinExistence type="predicted"/>